<keyword evidence="2" id="KW-0722">Serine protease inhibitor</keyword>
<evidence type="ECO:0000259" key="4">
    <source>
        <dbReference type="PROSITE" id="PS50279"/>
    </source>
</evidence>
<reference evidence="6" key="1">
    <citation type="submission" date="2016-11" db="UniProtKB">
        <authorList>
            <consortium name="WormBaseParasite"/>
        </authorList>
    </citation>
    <scope>IDENTIFICATION</scope>
</reference>
<keyword evidence="1" id="KW-0646">Protease inhibitor</keyword>
<evidence type="ECO:0000313" key="5">
    <source>
        <dbReference type="Proteomes" id="UP000095281"/>
    </source>
</evidence>
<name>A0A1I8B9I8_MELHA</name>
<dbReference type="Pfam" id="PF00014">
    <property type="entry name" value="Kunitz_BPTI"/>
    <property type="match status" value="2"/>
</dbReference>
<protein>
    <submittedName>
        <fullName evidence="6">BPTI/Kunitz inhibitor domain-containing protein</fullName>
    </submittedName>
</protein>
<dbReference type="InterPro" id="IPR050098">
    <property type="entry name" value="TFPI/VKTCI-like"/>
</dbReference>
<dbReference type="AlphaFoldDB" id="A0A1I8B9I8"/>
<keyword evidence="5" id="KW-1185">Reference proteome</keyword>
<dbReference type="SUPFAM" id="SSF57362">
    <property type="entry name" value="BPTI-like"/>
    <property type="match status" value="2"/>
</dbReference>
<dbReference type="InterPro" id="IPR002223">
    <property type="entry name" value="Kunitz_BPTI"/>
</dbReference>
<dbReference type="Gene3D" id="4.10.410.10">
    <property type="entry name" value="Pancreatic trypsin inhibitor Kunitz domain"/>
    <property type="match status" value="2"/>
</dbReference>
<evidence type="ECO:0000256" key="1">
    <source>
        <dbReference type="ARBA" id="ARBA00022690"/>
    </source>
</evidence>
<evidence type="ECO:0000256" key="3">
    <source>
        <dbReference type="ARBA" id="ARBA00023157"/>
    </source>
</evidence>
<evidence type="ECO:0000256" key="2">
    <source>
        <dbReference type="ARBA" id="ARBA00022900"/>
    </source>
</evidence>
<sequence>MSYIEKKFREIREDTRFKYKGCGGSSNRWFNKAECERQCMNVFCFQPLLHGRGDHGKNCKPVMRWWYDSSDGKCKSFTYKGCGGFGSSNRWKTKAKCESECKASESICRQPLRNGWSGRRCKPSYRWWWDWVNRKCVVSNFLLWKNCLFVRDSNTKDVVEVAIDGIIKLYVSKNARLILNLFFEII</sequence>
<dbReference type="GO" id="GO:0005615">
    <property type="term" value="C:extracellular space"/>
    <property type="evidence" value="ECO:0007669"/>
    <property type="project" value="TreeGrafter"/>
</dbReference>
<dbReference type="PANTHER" id="PTHR10083:SF374">
    <property type="entry name" value="BPTI_KUNITZ INHIBITOR DOMAIN-CONTAINING PROTEIN"/>
    <property type="match status" value="1"/>
</dbReference>
<evidence type="ECO:0000313" key="6">
    <source>
        <dbReference type="WBParaSite" id="MhA1_Contig1617.frz3.gene1"/>
    </source>
</evidence>
<dbReference type="WBParaSite" id="MhA1_Contig1617.frz3.gene1">
    <property type="protein sequence ID" value="MhA1_Contig1617.frz3.gene1"/>
    <property type="gene ID" value="MhA1_Contig1617.frz3.gene1"/>
</dbReference>
<dbReference type="InterPro" id="IPR036880">
    <property type="entry name" value="Kunitz_BPTI_sf"/>
</dbReference>
<dbReference type="PANTHER" id="PTHR10083">
    <property type="entry name" value="KUNITZ-TYPE PROTEASE INHIBITOR-RELATED"/>
    <property type="match status" value="1"/>
</dbReference>
<dbReference type="OMA" id="MRYLGCA"/>
<keyword evidence="3" id="KW-1015">Disulfide bond</keyword>
<proteinExistence type="predicted"/>
<dbReference type="PROSITE" id="PS50279">
    <property type="entry name" value="BPTI_KUNITZ_2"/>
    <property type="match status" value="1"/>
</dbReference>
<organism evidence="5 6">
    <name type="scientific">Meloidogyne hapla</name>
    <name type="common">Root-knot nematode worm</name>
    <dbReference type="NCBI Taxonomy" id="6305"/>
    <lineage>
        <taxon>Eukaryota</taxon>
        <taxon>Metazoa</taxon>
        <taxon>Ecdysozoa</taxon>
        <taxon>Nematoda</taxon>
        <taxon>Chromadorea</taxon>
        <taxon>Rhabditida</taxon>
        <taxon>Tylenchina</taxon>
        <taxon>Tylenchomorpha</taxon>
        <taxon>Tylenchoidea</taxon>
        <taxon>Meloidogynidae</taxon>
        <taxon>Meloidogyninae</taxon>
        <taxon>Meloidogyne</taxon>
    </lineage>
</organism>
<dbReference type="GO" id="GO:0004867">
    <property type="term" value="F:serine-type endopeptidase inhibitor activity"/>
    <property type="evidence" value="ECO:0007669"/>
    <property type="project" value="UniProtKB-KW"/>
</dbReference>
<dbReference type="Proteomes" id="UP000095281">
    <property type="component" value="Unplaced"/>
</dbReference>
<feature type="domain" description="BPTI/Kunitz inhibitor" evidence="4">
    <location>
        <begin position="44"/>
        <end position="101"/>
    </location>
</feature>
<accession>A0A1I8B9I8</accession>
<dbReference type="SMART" id="SM00131">
    <property type="entry name" value="KU"/>
    <property type="match status" value="1"/>
</dbReference>